<dbReference type="GO" id="GO:0005634">
    <property type="term" value="C:nucleus"/>
    <property type="evidence" value="ECO:0007669"/>
    <property type="project" value="UniProtKB-SubCell"/>
</dbReference>
<keyword evidence="12" id="KW-1185">Reference proteome</keyword>
<sequence length="859" mass="98172">MSEITLVFAADLEDHTSPQAFDRDTAEPEEEVLTKKWPLEDSMYIVVFKDAVKTVLEHERFLFSDSEITYLNWLHSLPVEALYILIRLSLRKDRWYRKLDYEHYANAMEDNSLLDSAITALLARQDTPPSPKRTEAIGSDRDAPIDLTSDSDEEEIVDEVLGVPTPNIDADLAYHASSHEEATLNDLLDMLTLDELTKLGKSYNVKTSGKKRKELAEAVLKSANSQQTLSFFRPPPLQQSNRNVSLKSKSGGRLREICLKALGQCIRLNPKVLLLIRRISLVFFRTTSYEAQLFVPAILVACKKRKYSLYEATRSSHVFTSREDLLSYEAALTLESATEDVMEKLQGSAGRKKEDWAKEREALENKLVILFNEIILAFNACIEENRKEERGGLERFESGYVYVRTLYHIAFQVGKIRGLDVEMNVLNNLAKQDRWLLGKRGACYERLACIYMKELKNRETAEKAHNVVTQALLDPETRIRYRPKLVRRLTRIEKALDIPLEERHKCEAVISKCDEIYILGERLDDITTASITQVTLPDMLATSPGKKPSPKPMQRRSSGKTLWKGENEESVGVEEFALEYYARKGFKGKHCEGRITRFLFALLFHDILFHPSVPGVFETVYQTAPLDLVHDTFYSARKELVDKRLEEILIPGEALKIDGVFFVGGRWDTFEREELLEIVQFMPESVIHIICQLQAMDFEGSAGGVLDLILWSVDKEEVKFVEVKSPNDKLSETQKLWIHHLVNAGATVEVCHVETAADRQKRKEKLDIKRERSKSRSRSKSVASTRKRGKSMAESEEEEEDDDDDERSDYEVLDVDNVKMEDEEDLGPSRGTKRGIPDEGSGESSQRGQRNKRVKTESD</sequence>
<dbReference type="EC" id="3.1.4.1" evidence="8"/>
<dbReference type="InterPro" id="IPR033315">
    <property type="entry name" value="Fan1-like"/>
</dbReference>
<comment type="cofactor">
    <cofactor evidence="8">
        <name>Mg(2+)</name>
        <dbReference type="ChEBI" id="CHEBI:18420"/>
    </cofactor>
    <cofactor evidence="8">
        <name>Mn(2+)</name>
        <dbReference type="ChEBI" id="CHEBI:29035"/>
    </cofactor>
</comment>
<dbReference type="PANTHER" id="PTHR15749">
    <property type="entry name" value="FANCONI-ASSOCIATED NUCLEASE 1"/>
    <property type="match status" value="1"/>
</dbReference>
<dbReference type="OrthoDB" id="258143at2759"/>
<evidence type="ECO:0000256" key="8">
    <source>
        <dbReference type="RuleBase" id="RU365033"/>
    </source>
</evidence>
<accession>A0A0C2WY58</accession>
<evidence type="ECO:0000259" key="10">
    <source>
        <dbReference type="SMART" id="SM00990"/>
    </source>
</evidence>
<feature type="compositionally biased region" description="Basic and acidic residues" evidence="9">
    <location>
        <begin position="761"/>
        <end position="770"/>
    </location>
</feature>
<dbReference type="PANTHER" id="PTHR15749:SF4">
    <property type="entry name" value="FANCONI-ASSOCIATED NUCLEASE 1"/>
    <property type="match status" value="1"/>
</dbReference>
<feature type="domain" description="VRR-NUC" evidence="10">
    <location>
        <begin position="650"/>
        <end position="755"/>
    </location>
</feature>
<keyword evidence="7 8" id="KW-0464">Manganese</keyword>
<feature type="region of interest" description="Disordered" evidence="9">
    <location>
        <begin position="126"/>
        <end position="147"/>
    </location>
</feature>
<comment type="similarity">
    <text evidence="2 8">Belongs to the FAN1 family.</text>
</comment>
<feature type="compositionally biased region" description="Basic and acidic residues" evidence="9">
    <location>
        <begin position="132"/>
        <end position="144"/>
    </location>
</feature>
<evidence type="ECO:0000313" key="12">
    <source>
        <dbReference type="Proteomes" id="UP000054097"/>
    </source>
</evidence>
<dbReference type="InterPro" id="IPR011856">
    <property type="entry name" value="tRNA_endonuc-like_dom_sf"/>
</dbReference>
<dbReference type="HOGENOM" id="CLU_005116_1_0_1"/>
<keyword evidence="4 8" id="KW-0479">Metal-binding</keyword>
<feature type="compositionally biased region" description="Basic residues" evidence="9">
    <location>
        <begin position="771"/>
        <end position="790"/>
    </location>
</feature>
<protein>
    <recommendedName>
        <fullName evidence="8">Fanconi-associated nuclease</fullName>
        <ecNumber evidence="8">3.1.4.1</ecNumber>
    </recommendedName>
</protein>
<keyword evidence="3 8" id="KW-0540">Nuclease</keyword>
<dbReference type="GO" id="GO:0070336">
    <property type="term" value="F:flap-structured DNA binding"/>
    <property type="evidence" value="ECO:0007669"/>
    <property type="project" value="TreeGrafter"/>
</dbReference>
<name>A0A0C2WY58_SERVB</name>
<evidence type="ECO:0000313" key="11">
    <source>
        <dbReference type="EMBL" id="KIM22252.1"/>
    </source>
</evidence>
<keyword evidence="8" id="KW-0234">DNA repair</keyword>
<reference evidence="12" key="2">
    <citation type="submission" date="2015-01" db="EMBL/GenBank/DDBJ databases">
        <title>Evolutionary Origins and Diversification of the Mycorrhizal Mutualists.</title>
        <authorList>
            <consortium name="DOE Joint Genome Institute"/>
            <consortium name="Mycorrhizal Genomics Consortium"/>
            <person name="Kohler A."/>
            <person name="Kuo A."/>
            <person name="Nagy L.G."/>
            <person name="Floudas D."/>
            <person name="Copeland A."/>
            <person name="Barry K.W."/>
            <person name="Cichocki N."/>
            <person name="Veneault-Fourrey C."/>
            <person name="LaButti K."/>
            <person name="Lindquist E.A."/>
            <person name="Lipzen A."/>
            <person name="Lundell T."/>
            <person name="Morin E."/>
            <person name="Murat C."/>
            <person name="Riley R."/>
            <person name="Ohm R."/>
            <person name="Sun H."/>
            <person name="Tunlid A."/>
            <person name="Henrissat B."/>
            <person name="Grigoriev I.V."/>
            <person name="Hibbett D.S."/>
            <person name="Martin F."/>
        </authorList>
    </citation>
    <scope>NUCLEOTIDE SEQUENCE [LARGE SCALE GENOMIC DNA]</scope>
    <source>
        <strain evidence="12">MAFF 305830</strain>
    </source>
</reference>
<dbReference type="InterPro" id="IPR014883">
    <property type="entry name" value="VRR_NUC"/>
</dbReference>
<feature type="compositionally biased region" description="Acidic residues" evidence="9">
    <location>
        <begin position="794"/>
        <end position="814"/>
    </location>
</feature>
<dbReference type="Gene3D" id="3.40.1350.10">
    <property type="match status" value="1"/>
</dbReference>
<dbReference type="GO" id="GO:0008409">
    <property type="term" value="F:5'-3' exonuclease activity"/>
    <property type="evidence" value="ECO:0007669"/>
    <property type="project" value="TreeGrafter"/>
</dbReference>
<evidence type="ECO:0000256" key="7">
    <source>
        <dbReference type="ARBA" id="ARBA00023211"/>
    </source>
</evidence>
<evidence type="ECO:0000256" key="6">
    <source>
        <dbReference type="ARBA" id="ARBA00022842"/>
    </source>
</evidence>
<dbReference type="InterPro" id="IPR049132">
    <property type="entry name" value="FAN1-like_euk"/>
</dbReference>
<comment type="catalytic activity">
    <reaction evidence="1 8">
        <text>Hydrolytically removes 5'-nucleotides successively from the 3'-hydroxy termini of 3'-hydroxy-terminated oligonucleotides.</text>
        <dbReference type="EC" id="3.1.4.1"/>
    </reaction>
</comment>
<dbReference type="EMBL" id="KN824360">
    <property type="protein sequence ID" value="KIM22252.1"/>
    <property type="molecule type" value="Genomic_DNA"/>
</dbReference>
<dbReference type="STRING" id="933852.A0A0C2WY58"/>
<dbReference type="GO" id="GO:0046872">
    <property type="term" value="F:metal ion binding"/>
    <property type="evidence" value="ECO:0007669"/>
    <property type="project" value="UniProtKB-KW"/>
</dbReference>
<evidence type="ECO:0000256" key="5">
    <source>
        <dbReference type="ARBA" id="ARBA00022801"/>
    </source>
</evidence>
<proteinExistence type="inferred from homology"/>
<keyword evidence="8" id="KW-0227">DNA damage</keyword>
<keyword evidence="8" id="KW-0539">Nucleus</keyword>
<organism evidence="11 12">
    <name type="scientific">Serendipita vermifera MAFF 305830</name>
    <dbReference type="NCBI Taxonomy" id="933852"/>
    <lineage>
        <taxon>Eukaryota</taxon>
        <taxon>Fungi</taxon>
        <taxon>Dikarya</taxon>
        <taxon>Basidiomycota</taxon>
        <taxon>Agaricomycotina</taxon>
        <taxon>Agaricomycetes</taxon>
        <taxon>Sebacinales</taxon>
        <taxon>Serendipitaceae</taxon>
        <taxon>Serendipita</taxon>
    </lineage>
</organism>
<dbReference type="GO" id="GO:0004528">
    <property type="term" value="F:phosphodiesterase I activity"/>
    <property type="evidence" value="ECO:0007669"/>
    <property type="project" value="UniProtKB-EC"/>
</dbReference>
<dbReference type="Pfam" id="PF08774">
    <property type="entry name" value="VRR_NUC"/>
    <property type="match status" value="1"/>
</dbReference>
<comment type="subcellular location">
    <subcellularLocation>
        <location evidence="8">Nucleus</location>
    </subcellularLocation>
</comment>
<dbReference type="CDD" id="cd22326">
    <property type="entry name" value="FAN1-like"/>
    <property type="match status" value="1"/>
</dbReference>
<dbReference type="GO" id="GO:0036297">
    <property type="term" value="P:interstrand cross-link repair"/>
    <property type="evidence" value="ECO:0007669"/>
    <property type="project" value="InterPro"/>
</dbReference>
<feature type="region of interest" description="Disordered" evidence="9">
    <location>
        <begin position="539"/>
        <end position="564"/>
    </location>
</feature>
<evidence type="ECO:0000256" key="1">
    <source>
        <dbReference type="ARBA" id="ARBA00000983"/>
    </source>
</evidence>
<reference evidence="11 12" key="1">
    <citation type="submission" date="2014-04" db="EMBL/GenBank/DDBJ databases">
        <authorList>
            <consortium name="DOE Joint Genome Institute"/>
            <person name="Kuo A."/>
            <person name="Zuccaro A."/>
            <person name="Kohler A."/>
            <person name="Nagy L.G."/>
            <person name="Floudas D."/>
            <person name="Copeland A."/>
            <person name="Barry K.W."/>
            <person name="Cichocki N."/>
            <person name="Veneault-Fourrey C."/>
            <person name="LaButti K."/>
            <person name="Lindquist E.A."/>
            <person name="Lipzen A."/>
            <person name="Lundell T."/>
            <person name="Morin E."/>
            <person name="Murat C."/>
            <person name="Sun H."/>
            <person name="Tunlid A."/>
            <person name="Henrissat B."/>
            <person name="Grigoriev I.V."/>
            <person name="Hibbett D.S."/>
            <person name="Martin F."/>
            <person name="Nordberg H.P."/>
            <person name="Cantor M.N."/>
            <person name="Hua S.X."/>
        </authorList>
    </citation>
    <scope>NUCLEOTIDE SEQUENCE [LARGE SCALE GENOMIC DNA]</scope>
    <source>
        <strain evidence="11 12">MAFF 305830</strain>
    </source>
</reference>
<gene>
    <name evidence="11" type="ORF">M408DRAFT_28886</name>
</gene>
<comment type="function">
    <text evidence="8">Nuclease required for the repair of DNA interstrand cross-links (ICL). Acts as a 5'-3' exonuclease that anchors at a cut end of DNA and cleaves DNA successively at every third nucleotide, allowing to excise an ICL from one strand through flanking incisions.</text>
</comment>
<keyword evidence="6 8" id="KW-0460">Magnesium</keyword>
<evidence type="ECO:0000256" key="9">
    <source>
        <dbReference type="SAM" id="MobiDB-lite"/>
    </source>
</evidence>
<evidence type="ECO:0000256" key="4">
    <source>
        <dbReference type="ARBA" id="ARBA00022723"/>
    </source>
</evidence>
<dbReference type="Proteomes" id="UP000054097">
    <property type="component" value="Unassembled WGS sequence"/>
</dbReference>
<evidence type="ECO:0000256" key="3">
    <source>
        <dbReference type="ARBA" id="ARBA00022722"/>
    </source>
</evidence>
<keyword evidence="5 8" id="KW-0378">Hydrolase</keyword>
<evidence type="ECO:0000256" key="2">
    <source>
        <dbReference type="ARBA" id="ARBA00005533"/>
    </source>
</evidence>
<dbReference type="SMART" id="SM00990">
    <property type="entry name" value="VRR_NUC"/>
    <property type="match status" value="1"/>
</dbReference>
<dbReference type="AlphaFoldDB" id="A0A0C2WY58"/>
<feature type="region of interest" description="Disordered" evidence="9">
    <location>
        <begin position="761"/>
        <end position="859"/>
    </location>
</feature>
<dbReference type="GO" id="GO:0017108">
    <property type="term" value="F:5'-flap endonuclease activity"/>
    <property type="evidence" value="ECO:0007669"/>
    <property type="project" value="TreeGrafter"/>
</dbReference>